<sequence>MSGDHDEIRGTDENRGTGGVPGDGIRGTARGTAPVPLSVLDLVTVGAGHTASQAVRTAVGIARTAERRGFHRYWVAEHHSMPGVASSSPAVLLAHLAAHTDRIRLGSGGVMLPNHAPLMIAEQFGTLEAMAPGRVDLGLGRAPGTDGATAAALRRTDRLREGADEFPQQLAELTRFLDDDFPDGHPYSRIHAVPGPVQATSPGGVQSPHRPPLWLLGSSGFSAQLAGRLGLPFAFAHHFSAANTVPALDLYRESFRPSAVLDAPYALIGVGALAAEDEKEARRQVLTGALSMIRLRTGRPGLIPSPEEAEAYTFSEMERDFVDSWLSNVIYGTPDAVRTGLDALAKRTGADELMITANAHGGDARLRSYELIADAYGLPEE</sequence>
<dbReference type="EMBL" id="CP094298">
    <property type="protein sequence ID" value="UNZ05628.1"/>
    <property type="molecule type" value="Genomic_DNA"/>
</dbReference>
<dbReference type="InterPro" id="IPR011251">
    <property type="entry name" value="Luciferase-like_dom"/>
</dbReference>
<dbReference type="Gene3D" id="3.20.20.30">
    <property type="entry name" value="Luciferase-like domain"/>
    <property type="match status" value="1"/>
</dbReference>
<evidence type="ECO:0000256" key="1">
    <source>
        <dbReference type="ARBA" id="ARBA00007789"/>
    </source>
</evidence>
<evidence type="ECO:0000256" key="2">
    <source>
        <dbReference type="SAM" id="MobiDB-lite"/>
    </source>
</evidence>
<dbReference type="GeneID" id="66855249"/>
<feature type="compositionally biased region" description="Basic and acidic residues" evidence="2">
    <location>
        <begin position="1"/>
        <end position="15"/>
    </location>
</feature>
<dbReference type="Proteomes" id="UP000829494">
    <property type="component" value="Chromosome"/>
</dbReference>
<comment type="similarity">
    <text evidence="1">To bacterial alkanal monooxygenase alpha and beta chains.</text>
</comment>
<organism evidence="4 5">
    <name type="scientific">Streptomyces rimosus subsp. rimosus</name>
    <dbReference type="NCBI Taxonomy" id="132474"/>
    <lineage>
        <taxon>Bacteria</taxon>
        <taxon>Bacillati</taxon>
        <taxon>Actinomycetota</taxon>
        <taxon>Actinomycetes</taxon>
        <taxon>Kitasatosporales</taxon>
        <taxon>Streptomycetaceae</taxon>
        <taxon>Streptomyces</taxon>
    </lineage>
</organism>
<proteinExistence type="predicted"/>
<dbReference type="EC" id="1.14.13.107" evidence="4"/>
<keyword evidence="5" id="KW-1185">Reference proteome</keyword>
<keyword evidence="4" id="KW-0560">Oxidoreductase</keyword>
<evidence type="ECO:0000313" key="5">
    <source>
        <dbReference type="Proteomes" id="UP000829494"/>
    </source>
</evidence>
<name>A0ABY3Z5Q6_STRRM</name>
<dbReference type="Pfam" id="PF00296">
    <property type="entry name" value="Bac_luciferase"/>
    <property type="match status" value="1"/>
</dbReference>
<dbReference type="InterPro" id="IPR036661">
    <property type="entry name" value="Luciferase-like_sf"/>
</dbReference>
<accession>A0ABY3Z5Q6</accession>
<dbReference type="SUPFAM" id="SSF51679">
    <property type="entry name" value="Bacterial luciferase-like"/>
    <property type="match status" value="1"/>
</dbReference>
<evidence type="ECO:0000313" key="4">
    <source>
        <dbReference type="EMBL" id="UNZ05628.1"/>
    </source>
</evidence>
<gene>
    <name evidence="4" type="primary">limB1</name>
    <name evidence="4" type="ORF">SRIMR7_26090</name>
</gene>
<feature type="region of interest" description="Disordered" evidence="2">
    <location>
        <begin position="1"/>
        <end position="31"/>
    </location>
</feature>
<dbReference type="PANTHER" id="PTHR30137">
    <property type="entry name" value="LUCIFERASE-LIKE MONOOXYGENASE"/>
    <property type="match status" value="1"/>
</dbReference>
<dbReference type="InterPro" id="IPR019949">
    <property type="entry name" value="CmoO-like"/>
</dbReference>
<dbReference type="NCBIfam" id="TIGR03558">
    <property type="entry name" value="oxido_grp_1"/>
    <property type="match status" value="1"/>
</dbReference>
<dbReference type="PANTHER" id="PTHR30137:SF6">
    <property type="entry name" value="LUCIFERASE-LIKE MONOOXYGENASE"/>
    <property type="match status" value="1"/>
</dbReference>
<feature type="domain" description="Luciferase-like" evidence="3">
    <location>
        <begin position="38"/>
        <end position="351"/>
    </location>
</feature>
<dbReference type="InterPro" id="IPR050766">
    <property type="entry name" value="Bact_Lucif_Oxidored"/>
</dbReference>
<evidence type="ECO:0000259" key="3">
    <source>
        <dbReference type="Pfam" id="PF00296"/>
    </source>
</evidence>
<dbReference type="RefSeq" id="WP_003986907.1">
    <property type="nucleotide sequence ID" value="NZ_CP043497.1"/>
</dbReference>
<protein>
    <submittedName>
        <fullName evidence="4">Limonene 1,2-monooxygenase</fullName>
        <ecNumber evidence="4">1.14.13.107</ecNumber>
    </submittedName>
</protein>
<feature type="compositionally biased region" description="Gly residues" evidence="2">
    <location>
        <begin position="16"/>
        <end position="25"/>
    </location>
</feature>
<reference evidence="4 5" key="1">
    <citation type="submission" date="2022-03" db="EMBL/GenBank/DDBJ databases">
        <title>Complete genome of Streptomyces rimosus ssp. rimosus R7 (=ATCC 10970).</title>
        <authorList>
            <person name="Beganovic S."/>
            <person name="Ruckert C."/>
            <person name="Busche T."/>
            <person name="Kalinowski J."/>
            <person name="Wittmann C."/>
        </authorList>
    </citation>
    <scope>NUCLEOTIDE SEQUENCE [LARGE SCALE GENOMIC DNA]</scope>
    <source>
        <strain evidence="4 5">R7</strain>
    </source>
</reference>
<dbReference type="GO" id="GO:0052601">
    <property type="term" value="F:limonene 1,2-monooxygenase [NAD(P)H) activity"/>
    <property type="evidence" value="ECO:0007669"/>
    <property type="project" value="UniProtKB-EC"/>
</dbReference>